<dbReference type="InterPro" id="IPR008271">
    <property type="entry name" value="Ser/Thr_kinase_AS"/>
</dbReference>
<dbReference type="InterPro" id="IPR000719">
    <property type="entry name" value="Prot_kinase_dom"/>
</dbReference>
<evidence type="ECO:0000256" key="9">
    <source>
        <dbReference type="ARBA" id="ARBA00022692"/>
    </source>
</evidence>
<keyword evidence="14 21" id="KW-0067">ATP-binding</keyword>
<dbReference type="Pfam" id="PF13855">
    <property type="entry name" value="LRR_8"/>
    <property type="match status" value="1"/>
</dbReference>
<evidence type="ECO:0000256" key="4">
    <source>
        <dbReference type="ARBA" id="ARBA00022475"/>
    </source>
</evidence>
<keyword evidence="4" id="KW-1003">Cell membrane</keyword>
<evidence type="ECO:0000256" key="21">
    <source>
        <dbReference type="PROSITE-ProRule" id="PRU10141"/>
    </source>
</evidence>
<comment type="similarity">
    <text evidence="2">Belongs to the protein kinase superfamily. Ser/Thr protein kinase family.</text>
</comment>
<name>A0A6G1DKU5_9ORYZ</name>
<evidence type="ECO:0000256" key="17">
    <source>
        <dbReference type="ARBA" id="ARBA00023170"/>
    </source>
</evidence>
<keyword evidence="10 22" id="KW-0732">Signal</keyword>
<dbReference type="InterPro" id="IPR013210">
    <property type="entry name" value="LRR_N_plant-typ"/>
</dbReference>
<dbReference type="InterPro" id="IPR032675">
    <property type="entry name" value="LRR_dom_sf"/>
</dbReference>
<comment type="catalytic activity">
    <reaction evidence="19">
        <text>L-threonyl-[protein] + ATP = O-phospho-L-threonyl-[protein] + ADP + H(+)</text>
        <dbReference type="Rhea" id="RHEA:46608"/>
        <dbReference type="Rhea" id="RHEA-COMP:11060"/>
        <dbReference type="Rhea" id="RHEA-COMP:11605"/>
        <dbReference type="ChEBI" id="CHEBI:15378"/>
        <dbReference type="ChEBI" id="CHEBI:30013"/>
        <dbReference type="ChEBI" id="CHEBI:30616"/>
        <dbReference type="ChEBI" id="CHEBI:61977"/>
        <dbReference type="ChEBI" id="CHEBI:456216"/>
        <dbReference type="EC" id="2.7.11.1"/>
    </reaction>
</comment>
<keyword evidence="5" id="KW-0723">Serine/threonine-protein kinase</keyword>
<dbReference type="OrthoDB" id="645705at2759"/>
<dbReference type="SMART" id="SM00369">
    <property type="entry name" value="LRR_TYP"/>
    <property type="match status" value="4"/>
</dbReference>
<dbReference type="InterPro" id="IPR003591">
    <property type="entry name" value="Leu-rich_rpt_typical-subtyp"/>
</dbReference>
<keyword evidence="13" id="KW-0418">Kinase</keyword>
<feature type="binding site" evidence="21">
    <location>
        <position position="373"/>
    </location>
    <ligand>
        <name>ATP</name>
        <dbReference type="ChEBI" id="CHEBI:30616"/>
    </ligand>
</feature>
<dbReference type="AlphaFoldDB" id="A0A6G1DKU5"/>
<evidence type="ECO:0000256" key="1">
    <source>
        <dbReference type="ARBA" id="ARBA00004162"/>
    </source>
</evidence>
<evidence type="ECO:0000256" key="6">
    <source>
        <dbReference type="ARBA" id="ARBA00022553"/>
    </source>
</evidence>
<dbReference type="GO" id="GO:0004674">
    <property type="term" value="F:protein serine/threonine kinase activity"/>
    <property type="evidence" value="ECO:0007669"/>
    <property type="project" value="UniProtKB-KW"/>
</dbReference>
<feature type="signal peptide" evidence="22">
    <location>
        <begin position="1"/>
        <end position="19"/>
    </location>
</feature>
<gene>
    <name evidence="24" type="ORF">E2562_019805</name>
</gene>
<proteinExistence type="inferred from homology"/>
<evidence type="ECO:0000256" key="8">
    <source>
        <dbReference type="ARBA" id="ARBA00022679"/>
    </source>
</evidence>
<comment type="subcellular location">
    <subcellularLocation>
        <location evidence="1">Cell membrane</location>
        <topology evidence="1">Single-pass membrane protein</topology>
    </subcellularLocation>
</comment>
<dbReference type="Pfam" id="PF00560">
    <property type="entry name" value="LRR_1"/>
    <property type="match status" value="3"/>
</dbReference>
<dbReference type="FunFam" id="1.10.510.10:FF:000358">
    <property type="entry name" value="Putative leucine-rich repeat receptor-like serine/threonine-protein kinase"/>
    <property type="match status" value="1"/>
</dbReference>
<dbReference type="PROSITE" id="PS50011">
    <property type="entry name" value="PROTEIN_KINASE_DOM"/>
    <property type="match status" value="1"/>
</dbReference>
<comment type="catalytic activity">
    <reaction evidence="20">
        <text>L-seryl-[protein] + ATP = O-phospho-L-seryl-[protein] + ADP + H(+)</text>
        <dbReference type="Rhea" id="RHEA:17989"/>
        <dbReference type="Rhea" id="RHEA-COMP:9863"/>
        <dbReference type="Rhea" id="RHEA-COMP:11604"/>
        <dbReference type="ChEBI" id="CHEBI:15378"/>
        <dbReference type="ChEBI" id="CHEBI:29999"/>
        <dbReference type="ChEBI" id="CHEBI:30616"/>
        <dbReference type="ChEBI" id="CHEBI:83421"/>
        <dbReference type="ChEBI" id="CHEBI:456216"/>
        <dbReference type="EC" id="2.7.11.1"/>
    </reaction>
</comment>
<comment type="caution">
    <text evidence="24">The sequence shown here is derived from an EMBL/GenBank/DDBJ whole genome shotgun (WGS) entry which is preliminary data.</text>
</comment>
<dbReference type="SUPFAM" id="SSF56112">
    <property type="entry name" value="Protein kinase-like (PK-like)"/>
    <property type="match status" value="1"/>
</dbReference>
<evidence type="ECO:0000256" key="15">
    <source>
        <dbReference type="ARBA" id="ARBA00022989"/>
    </source>
</evidence>
<evidence type="ECO:0000256" key="14">
    <source>
        <dbReference type="ARBA" id="ARBA00022840"/>
    </source>
</evidence>
<keyword evidence="15" id="KW-1133">Transmembrane helix</keyword>
<dbReference type="PANTHER" id="PTHR27000">
    <property type="entry name" value="LEUCINE-RICH REPEAT RECEPTOR-LIKE PROTEIN KINASE FAMILY PROTEIN-RELATED"/>
    <property type="match status" value="1"/>
</dbReference>
<dbReference type="FunFam" id="3.80.10.10:FF:000275">
    <property type="entry name" value="Leucine-rich repeat receptor-like protein kinase"/>
    <property type="match status" value="1"/>
</dbReference>
<keyword evidence="18" id="KW-0325">Glycoprotein</keyword>
<dbReference type="InterPro" id="IPR011009">
    <property type="entry name" value="Kinase-like_dom_sf"/>
</dbReference>
<dbReference type="PANTHER" id="PTHR27000:SF777">
    <property type="entry name" value="PROTEIN KINASE DOMAIN-CONTAINING PROTEIN"/>
    <property type="match status" value="1"/>
</dbReference>
<dbReference type="Pfam" id="PF00069">
    <property type="entry name" value="Pkinase"/>
    <property type="match status" value="1"/>
</dbReference>
<keyword evidence="11" id="KW-0677">Repeat</keyword>
<evidence type="ECO:0000256" key="19">
    <source>
        <dbReference type="ARBA" id="ARBA00047899"/>
    </source>
</evidence>
<keyword evidence="6" id="KW-0597">Phosphoprotein</keyword>
<evidence type="ECO:0000256" key="10">
    <source>
        <dbReference type="ARBA" id="ARBA00022729"/>
    </source>
</evidence>
<keyword evidence="8" id="KW-0808">Transferase</keyword>
<dbReference type="Proteomes" id="UP000479710">
    <property type="component" value="Unassembled WGS sequence"/>
</dbReference>
<evidence type="ECO:0000256" key="7">
    <source>
        <dbReference type="ARBA" id="ARBA00022614"/>
    </source>
</evidence>
<dbReference type="PROSITE" id="PS00108">
    <property type="entry name" value="PROTEIN_KINASE_ST"/>
    <property type="match status" value="1"/>
</dbReference>
<evidence type="ECO:0000256" key="5">
    <source>
        <dbReference type="ARBA" id="ARBA00022527"/>
    </source>
</evidence>
<evidence type="ECO:0000256" key="13">
    <source>
        <dbReference type="ARBA" id="ARBA00022777"/>
    </source>
</evidence>
<keyword evidence="7" id="KW-0433">Leucine-rich repeat</keyword>
<organism evidence="24 25">
    <name type="scientific">Oryza meyeriana var. granulata</name>
    <dbReference type="NCBI Taxonomy" id="110450"/>
    <lineage>
        <taxon>Eukaryota</taxon>
        <taxon>Viridiplantae</taxon>
        <taxon>Streptophyta</taxon>
        <taxon>Embryophyta</taxon>
        <taxon>Tracheophyta</taxon>
        <taxon>Spermatophyta</taxon>
        <taxon>Magnoliopsida</taxon>
        <taxon>Liliopsida</taxon>
        <taxon>Poales</taxon>
        <taxon>Poaceae</taxon>
        <taxon>BOP clade</taxon>
        <taxon>Oryzoideae</taxon>
        <taxon>Oryzeae</taxon>
        <taxon>Oryzinae</taxon>
        <taxon>Oryza</taxon>
        <taxon>Oryza meyeriana</taxon>
    </lineage>
</organism>
<dbReference type="SUPFAM" id="SSF52058">
    <property type="entry name" value="L domain-like"/>
    <property type="match status" value="1"/>
</dbReference>
<evidence type="ECO:0000256" key="20">
    <source>
        <dbReference type="ARBA" id="ARBA00048679"/>
    </source>
</evidence>
<keyword evidence="17" id="KW-0675">Receptor</keyword>
<dbReference type="Pfam" id="PF08263">
    <property type="entry name" value="LRRNT_2"/>
    <property type="match status" value="1"/>
</dbReference>
<keyword evidence="16" id="KW-0472">Membrane</keyword>
<evidence type="ECO:0000259" key="23">
    <source>
        <dbReference type="PROSITE" id="PS50011"/>
    </source>
</evidence>
<evidence type="ECO:0000256" key="12">
    <source>
        <dbReference type="ARBA" id="ARBA00022741"/>
    </source>
</evidence>
<dbReference type="PROSITE" id="PS00107">
    <property type="entry name" value="PROTEIN_KINASE_ATP"/>
    <property type="match status" value="1"/>
</dbReference>
<dbReference type="GO" id="GO:0005524">
    <property type="term" value="F:ATP binding"/>
    <property type="evidence" value="ECO:0007669"/>
    <property type="project" value="UniProtKB-UniRule"/>
</dbReference>
<evidence type="ECO:0000256" key="16">
    <source>
        <dbReference type="ARBA" id="ARBA00023136"/>
    </source>
</evidence>
<feature type="domain" description="Protein kinase" evidence="23">
    <location>
        <begin position="342"/>
        <end position="546"/>
    </location>
</feature>
<evidence type="ECO:0000256" key="22">
    <source>
        <dbReference type="SAM" id="SignalP"/>
    </source>
</evidence>
<dbReference type="InterPro" id="IPR017441">
    <property type="entry name" value="Protein_kinase_ATP_BS"/>
</dbReference>
<dbReference type="EMBL" id="SPHZ02000006">
    <property type="protein sequence ID" value="KAF0913031.1"/>
    <property type="molecule type" value="Genomic_DNA"/>
</dbReference>
<feature type="chain" id="PRO_5026318061" description="non-specific serine/threonine protein kinase" evidence="22">
    <location>
        <begin position="20"/>
        <end position="546"/>
    </location>
</feature>
<evidence type="ECO:0000313" key="25">
    <source>
        <dbReference type="Proteomes" id="UP000479710"/>
    </source>
</evidence>
<dbReference type="EC" id="2.7.11.1" evidence="3"/>
<dbReference type="Gene3D" id="3.30.200.20">
    <property type="entry name" value="Phosphorylase Kinase, domain 1"/>
    <property type="match status" value="1"/>
</dbReference>
<dbReference type="GO" id="GO:0005886">
    <property type="term" value="C:plasma membrane"/>
    <property type="evidence" value="ECO:0007669"/>
    <property type="project" value="UniProtKB-SubCell"/>
</dbReference>
<evidence type="ECO:0000256" key="11">
    <source>
        <dbReference type="ARBA" id="ARBA00022737"/>
    </source>
</evidence>
<dbReference type="Gene3D" id="1.10.510.10">
    <property type="entry name" value="Transferase(Phosphotransferase) domain 1"/>
    <property type="match status" value="1"/>
</dbReference>
<dbReference type="Gene3D" id="3.80.10.10">
    <property type="entry name" value="Ribonuclease Inhibitor"/>
    <property type="match status" value="2"/>
</dbReference>
<evidence type="ECO:0000256" key="2">
    <source>
        <dbReference type="ARBA" id="ARBA00008684"/>
    </source>
</evidence>
<dbReference type="SMART" id="SM00220">
    <property type="entry name" value="S_TKc"/>
    <property type="match status" value="1"/>
</dbReference>
<dbReference type="InterPro" id="IPR001611">
    <property type="entry name" value="Leu-rich_rpt"/>
</dbReference>
<keyword evidence="12 21" id="KW-0547">Nucleotide-binding</keyword>
<protein>
    <recommendedName>
        <fullName evidence="3">non-specific serine/threonine protein kinase</fullName>
        <ecNumber evidence="3">2.7.11.1</ecNumber>
    </recommendedName>
</protein>
<sequence length="546" mass="58635">MAAVLVCLTSLLLAVVFVAGPVAPASRLPSAAAAGKTVANAGYVAGSGSSSDSDRLALMAFKKLVSSDPSRALASWGDGSSSTPTCQWRGVACGVSGRRRGRVVALDLAGVGIGGEVSPALGNLTYLRRLHLPENSLHGVLPWQLGRLRELRHLNLSHNSIGGRIPPPLAGCRRLKNVLLHGNKLQGELPGELCSLRRLEVLDLGQNRLTGSIPSAIGNLSSLKLLVLEFNNLTGEIPSQIGSLVNLVRVSLGSNQLSDVGNLKNVGELDLSDNMISGKIPTAIGQCQSLQYLNLSGNFLEGTIPPPLEQAKVRKANPKIELSDEHHLRVSYAQLAKATNTFADENLIGVGSFGAVYKGRIGISDQQMVVAVKIMTVCSGIDFQSRDFKALVFEFLPNGNLDQWLHKHLEEEGEPKVLNLIERLQIAIDVASALEYLHQHKPSPIVHCDLKPSNILLDNDMVAHVGDFGLARFLHQEHSNNLEKSTGWNAIRGTIGYVAPEYGLGNEVSIHGDVYSYGILLLEMFTGKRPTNNEFGEVVTLHEVSS</sequence>
<keyword evidence="9" id="KW-0812">Transmembrane</keyword>
<evidence type="ECO:0000313" key="24">
    <source>
        <dbReference type="EMBL" id="KAF0913031.1"/>
    </source>
</evidence>
<evidence type="ECO:0000256" key="18">
    <source>
        <dbReference type="ARBA" id="ARBA00023180"/>
    </source>
</evidence>
<evidence type="ECO:0000256" key="3">
    <source>
        <dbReference type="ARBA" id="ARBA00012513"/>
    </source>
</evidence>
<accession>A0A6G1DKU5</accession>
<reference evidence="24 25" key="1">
    <citation type="submission" date="2019-11" db="EMBL/GenBank/DDBJ databases">
        <title>Whole genome sequence of Oryza granulata.</title>
        <authorList>
            <person name="Li W."/>
        </authorList>
    </citation>
    <scope>NUCLEOTIDE SEQUENCE [LARGE SCALE GENOMIC DNA]</scope>
    <source>
        <strain evidence="25">cv. Menghai</strain>
        <tissue evidence="24">Leaf</tissue>
    </source>
</reference>
<keyword evidence="25" id="KW-1185">Reference proteome</keyword>